<evidence type="ECO:0000256" key="1">
    <source>
        <dbReference type="SAM" id="SignalP"/>
    </source>
</evidence>
<dbReference type="EMBL" id="CP034348">
    <property type="protein sequence ID" value="QGX97487.1"/>
    <property type="molecule type" value="Genomic_DNA"/>
</dbReference>
<keyword evidence="1" id="KW-0732">Signal</keyword>
<dbReference type="OrthoDB" id="7727934at2"/>
<evidence type="ECO:0000313" key="2">
    <source>
        <dbReference type="EMBL" id="QGX97487.1"/>
    </source>
</evidence>
<evidence type="ECO:0000313" key="3">
    <source>
        <dbReference type="Proteomes" id="UP000428330"/>
    </source>
</evidence>
<gene>
    <name evidence="2" type="ORF">EI983_04025</name>
</gene>
<organism evidence="2 3">
    <name type="scientific">Roseovarius faecimaris</name>
    <dbReference type="NCBI Taxonomy" id="2494550"/>
    <lineage>
        <taxon>Bacteria</taxon>
        <taxon>Pseudomonadati</taxon>
        <taxon>Pseudomonadota</taxon>
        <taxon>Alphaproteobacteria</taxon>
        <taxon>Rhodobacterales</taxon>
        <taxon>Roseobacteraceae</taxon>
        <taxon>Roseovarius</taxon>
    </lineage>
</organism>
<keyword evidence="3" id="KW-1185">Reference proteome</keyword>
<proteinExistence type="predicted"/>
<dbReference type="KEGG" id="rom:EI983_04025"/>
<feature type="signal peptide" evidence="1">
    <location>
        <begin position="1"/>
        <end position="22"/>
    </location>
</feature>
<accession>A0A6I6IPV5</accession>
<dbReference type="RefSeq" id="WP_157706121.1">
    <property type="nucleotide sequence ID" value="NZ_CP034348.1"/>
</dbReference>
<protein>
    <submittedName>
        <fullName evidence="2">Uncharacterized protein</fullName>
    </submittedName>
</protein>
<dbReference type="Proteomes" id="UP000428330">
    <property type="component" value="Chromosome"/>
</dbReference>
<feature type="chain" id="PRO_5026169871" evidence="1">
    <location>
        <begin position="23"/>
        <end position="121"/>
    </location>
</feature>
<reference evidence="3" key="1">
    <citation type="submission" date="2018-12" db="EMBL/GenBank/DDBJ databases">
        <title>Complete genome sequence of Roseovarius sp. MME-070.</title>
        <authorList>
            <person name="Nam Y.-D."/>
            <person name="Kang J."/>
            <person name="Chung W.-H."/>
            <person name="Park Y.S."/>
        </authorList>
    </citation>
    <scope>NUCLEOTIDE SEQUENCE [LARGE SCALE GENOMIC DNA]</scope>
    <source>
        <strain evidence="3">MME-070</strain>
    </source>
</reference>
<sequence length="121" mass="13124">MQFVRTGANIVAIAVFTAAASATPFDGLYAPSESFAMWSCQAEDIGADVGAVGIMKDYLQGVENACKLTNPTNVRGMDAVLYDAICSGEGEKYSHRVMLMRHDNGIYVIQDGYAAEWRSCR</sequence>
<name>A0A6I6IPV5_9RHOB</name>
<dbReference type="AlphaFoldDB" id="A0A6I6IPV5"/>